<evidence type="ECO:0000256" key="5">
    <source>
        <dbReference type="ARBA" id="ARBA00022737"/>
    </source>
</evidence>
<evidence type="ECO:0000256" key="6">
    <source>
        <dbReference type="ARBA" id="ARBA00023125"/>
    </source>
</evidence>
<keyword evidence="5" id="KW-0677">Repeat</keyword>
<dbReference type="Gene3D" id="1.10.10.2230">
    <property type="match status" value="1"/>
</dbReference>
<dbReference type="InterPro" id="IPR050390">
    <property type="entry name" value="C5-Methyltransferase"/>
</dbReference>
<evidence type="ECO:0000256" key="7">
    <source>
        <dbReference type="ARBA" id="ARBA00023242"/>
    </source>
</evidence>
<evidence type="ECO:0000256" key="8">
    <source>
        <dbReference type="PIRSR" id="PIRSR037404-1"/>
    </source>
</evidence>
<dbReference type="InterPro" id="IPR043151">
    <property type="entry name" value="BAH_sf"/>
</dbReference>
<evidence type="ECO:0000256" key="11">
    <source>
        <dbReference type="RuleBase" id="RU000417"/>
    </source>
</evidence>
<dbReference type="PROSITE" id="PS51679">
    <property type="entry name" value="SAM_MT_C5"/>
    <property type="match status" value="1"/>
</dbReference>
<dbReference type="SUPFAM" id="SSF53335">
    <property type="entry name" value="S-adenosyl-L-methionine-dependent methyltransferases"/>
    <property type="match status" value="1"/>
</dbReference>
<keyword evidence="4 9" id="KW-0949">S-adenosyl-L-methionine</keyword>
<feature type="domain" description="BAH" evidence="13">
    <location>
        <begin position="554"/>
        <end position="670"/>
    </location>
</feature>
<evidence type="ECO:0000256" key="10">
    <source>
        <dbReference type="RuleBase" id="RU000416"/>
    </source>
</evidence>
<dbReference type="InterPro" id="IPR031303">
    <property type="entry name" value="C5_meth_CS"/>
</dbReference>
<keyword evidence="3 9" id="KW-0808">Transferase</keyword>
<dbReference type="PROSITE" id="PS00095">
    <property type="entry name" value="C5_MTASE_2"/>
    <property type="match status" value="1"/>
</dbReference>
<comment type="subcellular location">
    <subcellularLocation>
        <location evidence="1">Nucleus</location>
    </subcellularLocation>
</comment>
<dbReference type="Pfam" id="PF12047">
    <property type="entry name" value="DNMT1-RFD"/>
    <property type="match status" value="1"/>
</dbReference>
<dbReference type="InterPro" id="IPR001025">
    <property type="entry name" value="BAH_dom"/>
</dbReference>
<dbReference type="GO" id="GO:0032259">
    <property type="term" value="P:methylation"/>
    <property type="evidence" value="ECO:0007669"/>
    <property type="project" value="UniProtKB-KW"/>
</dbReference>
<evidence type="ECO:0000256" key="2">
    <source>
        <dbReference type="ARBA" id="ARBA00022603"/>
    </source>
</evidence>
<accession>A0AAW2HDD6</accession>
<dbReference type="PRINTS" id="PR00105">
    <property type="entry name" value="C5METTRFRASE"/>
</dbReference>
<dbReference type="PROSITE" id="PS00094">
    <property type="entry name" value="C5_MTASE_1"/>
    <property type="match status" value="1"/>
</dbReference>
<name>A0AAW2HDD6_9NEOP</name>
<dbReference type="GO" id="GO:0006346">
    <property type="term" value="P:DNA methylation-dependent constitutive heterochromatin formation"/>
    <property type="evidence" value="ECO:0007669"/>
    <property type="project" value="InterPro"/>
</dbReference>
<dbReference type="GO" id="GO:0003682">
    <property type="term" value="F:chromatin binding"/>
    <property type="evidence" value="ECO:0007669"/>
    <property type="project" value="InterPro"/>
</dbReference>
<feature type="compositionally biased region" description="Basic and acidic residues" evidence="12">
    <location>
        <begin position="46"/>
        <end position="57"/>
    </location>
</feature>
<dbReference type="Pfam" id="PF01426">
    <property type="entry name" value="BAH"/>
    <property type="match status" value="2"/>
</dbReference>
<dbReference type="NCBIfam" id="TIGR00675">
    <property type="entry name" value="dcm"/>
    <property type="match status" value="1"/>
</dbReference>
<keyword evidence="2 9" id="KW-0489">Methyltransferase</keyword>
<keyword evidence="6" id="KW-0238">DNA-binding</keyword>
<dbReference type="InterPro" id="IPR001525">
    <property type="entry name" value="C5_MeTfrase"/>
</dbReference>
<dbReference type="PANTHER" id="PTHR10629">
    <property type="entry name" value="CYTOSINE-SPECIFIC METHYLTRANSFERASE"/>
    <property type="match status" value="1"/>
</dbReference>
<dbReference type="FunFam" id="3.90.120.10:FF:000001">
    <property type="entry name" value="DNA (cytosine-5)-methyltransferase"/>
    <property type="match status" value="1"/>
</dbReference>
<evidence type="ECO:0000313" key="14">
    <source>
        <dbReference type="EMBL" id="KAL0267696.1"/>
    </source>
</evidence>
<dbReference type="Gene3D" id="3.90.120.10">
    <property type="entry name" value="DNA Methylase, subunit A, domain 2"/>
    <property type="match status" value="1"/>
</dbReference>
<dbReference type="GO" id="GO:0005634">
    <property type="term" value="C:nucleus"/>
    <property type="evidence" value="ECO:0007669"/>
    <property type="project" value="UniProtKB-SubCell"/>
</dbReference>
<dbReference type="InterPro" id="IPR022702">
    <property type="entry name" value="Cytosine_MeTrfase1_RFD"/>
</dbReference>
<dbReference type="GO" id="GO:0003677">
    <property type="term" value="F:DNA binding"/>
    <property type="evidence" value="ECO:0007669"/>
    <property type="project" value="UniProtKB-KW"/>
</dbReference>
<evidence type="ECO:0000256" key="1">
    <source>
        <dbReference type="ARBA" id="ARBA00004123"/>
    </source>
</evidence>
<dbReference type="InterPro" id="IPR018117">
    <property type="entry name" value="C5_DNA_meth_AS"/>
</dbReference>
<evidence type="ECO:0000259" key="13">
    <source>
        <dbReference type="PROSITE" id="PS51038"/>
    </source>
</evidence>
<organism evidence="14">
    <name type="scientific">Menopon gallinae</name>
    <name type="common">poultry shaft louse</name>
    <dbReference type="NCBI Taxonomy" id="328185"/>
    <lineage>
        <taxon>Eukaryota</taxon>
        <taxon>Metazoa</taxon>
        <taxon>Ecdysozoa</taxon>
        <taxon>Arthropoda</taxon>
        <taxon>Hexapoda</taxon>
        <taxon>Insecta</taxon>
        <taxon>Pterygota</taxon>
        <taxon>Neoptera</taxon>
        <taxon>Paraneoptera</taxon>
        <taxon>Psocodea</taxon>
        <taxon>Troctomorpha</taxon>
        <taxon>Phthiraptera</taxon>
        <taxon>Amblycera</taxon>
        <taxon>Menoponidae</taxon>
        <taxon>Menopon</taxon>
    </lineage>
</organism>
<dbReference type="AlphaFoldDB" id="A0AAW2HDD6"/>
<evidence type="ECO:0000256" key="9">
    <source>
        <dbReference type="PROSITE-ProRule" id="PRU01016"/>
    </source>
</evidence>
<dbReference type="InterPro" id="IPR029063">
    <property type="entry name" value="SAM-dependent_MTases_sf"/>
</dbReference>
<comment type="similarity">
    <text evidence="9 10">Belongs to the class I-like SAM-binding methyltransferase superfamily. C5-methyltransferase family.</text>
</comment>
<dbReference type="SMART" id="SM00439">
    <property type="entry name" value="BAH"/>
    <property type="match status" value="2"/>
</dbReference>
<feature type="region of interest" description="Disordered" evidence="12">
    <location>
        <begin position="45"/>
        <end position="68"/>
    </location>
</feature>
<evidence type="ECO:0000256" key="12">
    <source>
        <dbReference type="SAM" id="MobiDB-lite"/>
    </source>
</evidence>
<sequence>MSEESDVCLLNKNPKNGDSEVEYHAIELNHKKRILKSKTKSSRVCPECERSESDPGLKRFKGPPDDATEEEAALTDVRLQLYDDNCLMPEVDSKPVHRLTKFSVFDGEGHLCEFDTGLIEKNKKIFCSGHIKPIYDEDSSPEGGVPAQEIGPIELWWISGFDGGNNFLIGLASPCAEYILMDPSEEYEEYMKGPRQKALLTKIVVEFLSNSYEPSFEELLTRIQEVTVPKGELSFDENTLQQHAQFVVEQLLEIDDEGELVSTPAVQELIQLYNVKIKRRNVVKRRFEKTEKDLKLSRATMTPLVSDIFENFFSSSDVYFNCDQTPEKRRLDIVQDSTGAELSSYSWEEGDEFAVVNDKPVHKGDFVCISVRDSSVKSRIFRIEYFFHRNFTKQAHCSVYCSGVDTVIGESSNPLEFYYVGECGDWPLCKIIRKLDVVILEPPNMSQFYEYRTNGNDKMFVQKKYVPDEGRFEDFSGSCRCSDGVTDALETFGGVTDSSGVTTYEKIKWRNGEYSPGCCVFIEPFAVTLDAQKSSRKIEKIVVTLKADERIYPEIYRKGKEIDSAEECPEPFKIAYVKKIYGKSEGKQKKLYLKVNKFYRPEDTGLMKDSSHLDLHLLFWSEEEVDVELDHVRGLCDVTYSTFSREFGFPDEFYFQDRFDHERKSLVAMKEVELVRKRDFSKEADVRKLRTMNVFCGSGGLAEGLRQSGVADVIWGIEIEDSAARAFKANFPNAFVYKTDCNTFLRNVMNGRRDRSGLPYPEKGEVDFICGGPPCQGFSTMNRFTAKQYSQFKNSLIVSFLSFCDYYRPKYFLLENVKNFVAFKKSCILKYTLSCLITMGYQCSFAVLQAGNYGVPQNRKRLFIIASAPGVPLPKFPPPTHVFHSLGQLNVEVDGVKYGVFRELSSSAPLRAVTIRDALFDLPPILRKSYADTSSEPTPYQRYIMNSDTVIRDHVCREMTPLNEARIKHVPAAKGCDWRDLPNIVVRLRDGTVTELLQYPYHDVKQGKSRSGLLRGVCPCASGKACNPKARQTNTLIPWCLSHTANRNNNWTGLFGRLDWDGFFSTTITNPDPSCKQGRVLHPEEDRIVSIRECARSQGLPDSFRLHGSVLDKYRQVGNSVPPPMARAIGYEIKSSLLSLDR</sequence>
<dbReference type="Gene3D" id="2.30.30.490">
    <property type="match status" value="2"/>
</dbReference>
<reference evidence="14" key="1">
    <citation type="journal article" date="2024" name="Gigascience">
        <title>Chromosome-level genome of the poultry shaft louse Menopon gallinae provides insight into the host-switching and adaptive evolution of parasitic lice.</title>
        <authorList>
            <person name="Xu Y."/>
            <person name="Ma L."/>
            <person name="Liu S."/>
            <person name="Liang Y."/>
            <person name="Liu Q."/>
            <person name="He Z."/>
            <person name="Tian L."/>
            <person name="Duan Y."/>
            <person name="Cai W."/>
            <person name="Li H."/>
            <person name="Song F."/>
        </authorList>
    </citation>
    <scope>NUCLEOTIDE SEQUENCE</scope>
    <source>
        <strain evidence="14">Cailab_2023a</strain>
    </source>
</reference>
<gene>
    <name evidence="14" type="ORF">PYX00_009890</name>
</gene>
<dbReference type="EMBL" id="JARGDH010000005">
    <property type="protein sequence ID" value="KAL0267696.1"/>
    <property type="molecule type" value="Genomic_DNA"/>
</dbReference>
<dbReference type="GO" id="GO:0003886">
    <property type="term" value="F:DNA (cytosine-5-)-methyltransferase activity"/>
    <property type="evidence" value="ECO:0007669"/>
    <property type="project" value="UniProtKB-EC"/>
</dbReference>
<dbReference type="GO" id="GO:0044027">
    <property type="term" value="P:negative regulation of gene expression via chromosomal CpG island methylation"/>
    <property type="evidence" value="ECO:0007669"/>
    <property type="project" value="TreeGrafter"/>
</dbReference>
<feature type="domain" description="BAH" evidence="13">
    <location>
        <begin position="359"/>
        <end position="476"/>
    </location>
</feature>
<comment type="catalytic activity">
    <reaction evidence="11">
        <text>a 2'-deoxycytidine in DNA + S-adenosyl-L-methionine = a 5-methyl-2'-deoxycytidine in DNA + S-adenosyl-L-homocysteine + H(+)</text>
        <dbReference type="Rhea" id="RHEA:13681"/>
        <dbReference type="Rhea" id="RHEA-COMP:11369"/>
        <dbReference type="Rhea" id="RHEA-COMP:11370"/>
        <dbReference type="ChEBI" id="CHEBI:15378"/>
        <dbReference type="ChEBI" id="CHEBI:57856"/>
        <dbReference type="ChEBI" id="CHEBI:59789"/>
        <dbReference type="ChEBI" id="CHEBI:85452"/>
        <dbReference type="ChEBI" id="CHEBI:85454"/>
        <dbReference type="EC" id="2.1.1.37"/>
    </reaction>
</comment>
<dbReference type="Pfam" id="PF00145">
    <property type="entry name" value="DNA_methylase"/>
    <property type="match status" value="2"/>
</dbReference>
<proteinExistence type="inferred from homology"/>
<dbReference type="PROSITE" id="PS51038">
    <property type="entry name" value="BAH"/>
    <property type="match status" value="2"/>
</dbReference>
<evidence type="ECO:0000256" key="3">
    <source>
        <dbReference type="ARBA" id="ARBA00022679"/>
    </source>
</evidence>
<dbReference type="Gene3D" id="3.40.50.150">
    <property type="entry name" value="Vaccinia Virus protein VP39"/>
    <property type="match status" value="1"/>
</dbReference>
<dbReference type="EC" id="2.1.1.37" evidence="11"/>
<protein>
    <recommendedName>
        <fullName evidence="11">Cytosine-specific methyltransferase</fullName>
        <ecNumber evidence="11">2.1.1.37</ecNumber>
    </recommendedName>
</protein>
<dbReference type="PANTHER" id="PTHR10629:SF52">
    <property type="entry name" value="DNA (CYTOSINE-5)-METHYLTRANSFERASE 1"/>
    <property type="match status" value="1"/>
</dbReference>
<feature type="active site" evidence="8 9">
    <location>
        <position position="775"/>
    </location>
</feature>
<keyword evidence="7" id="KW-0539">Nucleus</keyword>
<comment type="caution">
    <text evidence="14">The sequence shown here is derived from an EMBL/GenBank/DDBJ whole genome shotgun (WGS) entry which is preliminary data.</text>
</comment>
<evidence type="ECO:0000256" key="4">
    <source>
        <dbReference type="ARBA" id="ARBA00022691"/>
    </source>
</evidence>
<dbReference type="PIRSF" id="PIRSF037404">
    <property type="entry name" value="DNMT1"/>
    <property type="match status" value="1"/>
</dbReference>